<organism evidence="5 6">
    <name type="scientific">Beutenbergia cavernae (strain ATCC BAA-8 / DSM 12333 / CCUG 43141 / JCM 11478 / NBRC 16432 / NCIMB 13614 / HKI 0122)</name>
    <dbReference type="NCBI Taxonomy" id="471853"/>
    <lineage>
        <taxon>Bacteria</taxon>
        <taxon>Bacillati</taxon>
        <taxon>Actinomycetota</taxon>
        <taxon>Actinomycetes</taxon>
        <taxon>Micrococcales</taxon>
        <taxon>Beutenbergiaceae</taxon>
        <taxon>Beutenbergia</taxon>
    </lineage>
</organism>
<evidence type="ECO:0000256" key="2">
    <source>
        <dbReference type="ARBA" id="ARBA00022643"/>
    </source>
</evidence>
<dbReference type="KEGG" id="bcv:Bcav_1725"/>
<dbReference type="AlphaFoldDB" id="C5C468"/>
<dbReference type="HOGENOM" id="CLU_055322_3_1_11"/>
<sequence>MKTQATSGTGAAADAGRRPVRLVALSGGLGYPSSTRTLTDLLTSAVADRLAGDGQEVLTTTVEVRDVAQDAVAETLLGLRSEPLAAALAEVEDADALIVASPVFRGSYAGVFKAVVDLLDPLAMRGKPVLLAATSGSARHTLMADHALRPLMSYFGTLTVPTAVVATPEEFAFGTRPVDGLRVRIDRAADELADLTRVRVRARSGA</sequence>
<dbReference type="SUPFAM" id="SSF52218">
    <property type="entry name" value="Flavoproteins"/>
    <property type="match status" value="1"/>
</dbReference>
<dbReference type="Gene3D" id="3.40.50.360">
    <property type="match status" value="1"/>
</dbReference>
<dbReference type="PANTHER" id="PTHR43408">
    <property type="entry name" value="FMN REDUCTASE (NADPH)"/>
    <property type="match status" value="1"/>
</dbReference>
<keyword evidence="3" id="KW-0560">Oxidoreductase</keyword>
<keyword evidence="2" id="KW-0288">FMN</keyword>
<evidence type="ECO:0000256" key="1">
    <source>
        <dbReference type="ARBA" id="ARBA00022630"/>
    </source>
</evidence>
<evidence type="ECO:0000313" key="5">
    <source>
        <dbReference type="EMBL" id="ACQ79981.1"/>
    </source>
</evidence>
<dbReference type="NCBIfam" id="TIGR04037">
    <property type="entry name" value="LLM_duo_CE1759"/>
    <property type="match status" value="1"/>
</dbReference>
<evidence type="ECO:0000313" key="6">
    <source>
        <dbReference type="Proteomes" id="UP000007962"/>
    </source>
</evidence>
<dbReference type="InterPro" id="IPR029039">
    <property type="entry name" value="Flavoprotein-like_sf"/>
</dbReference>
<feature type="domain" description="NADPH-dependent FMN reductase-like" evidence="4">
    <location>
        <begin position="21"/>
        <end position="169"/>
    </location>
</feature>
<keyword evidence="6" id="KW-1185">Reference proteome</keyword>
<dbReference type="InterPro" id="IPR005025">
    <property type="entry name" value="FMN_Rdtase-like_dom"/>
</dbReference>
<dbReference type="InterPro" id="IPR051814">
    <property type="entry name" value="NAD(P)H-dep_FMN_reductase"/>
</dbReference>
<dbReference type="Proteomes" id="UP000007962">
    <property type="component" value="Chromosome"/>
</dbReference>
<dbReference type="GO" id="GO:0016491">
    <property type="term" value="F:oxidoreductase activity"/>
    <property type="evidence" value="ECO:0007669"/>
    <property type="project" value="UniProtKB-KW"/>
</dbReference>
<keyword evidence="1" id="KW-0285">Flavoprotein</keyword>
<protein>
    <submittedName>
        <fullName evidence="5">NADPH-dependent FMN reductase</fullName>
    </submittedName>
</protein>
<dbReference type="STRING" id="471853.Bcav_1725"/>
<dbReference type="Pfam" id="PF03358">
    <property type="entry name" value="FMN_red"/>
    <property type="match status" value="1"/>
</dbReference>
<dbReference type="InterPro" id="IPR023932">
    <property type="entry name" value="CE1759_FMN_reduct"/>
</dbReference>
<dbReference type="PANTHER" id="PTHR43408:SF2">
    <property type="entry name" value="FMN REDUCTASE (NADPH)"/>
    <property type="match status" value="1"/>
</dbReference>
<dbReference type="OrthoDB" id="1643408at2"/>
<evidence type="ECO:0000259" key="4">
    <source>
        <dbReference type="Pfam" id="PF03358"/>
    </source>
</evidence>
<evidence type="ECO:0000256" key="3">
    <source>
        <dbReference type="ARBA" id="ARBA00023002"/>
    </source>
</evidence>
<proteinExistence type="predicted"/>
<dbReference type="RefSeq" id="WP_015882221.1">
    <property type="nucleotide sequence ID" value="NC_012669.1"/>
</dbReference>
<name>C5C468_BEUC1</name>
<dbReference type="EMBL" id="CP001618">
    <property type="protein sequence ID" value="ACQ79981.1"/>
    <property type="molecule type" value="Genomic_DNA"/>
</dbReference>
<gene>
    <name evidence="5" type="ordered locus">Bcav_1725</name>
</gene>
<reference evidence="5 6" key="1">
    <citation type="journal article" date="2009" name="Stand. Genomic Sci.">
        <title>Complete genome sequence of Beutenbergia cavernae type strain (HKI 0122).</title>
        <authorList>
            <person name="Land M."/>
            <person name="Pukall R."/>
            <person name="Abt B."/>
            <person name="Goker M."/>
            <person name="Rohde M."/>
            <person name="Glavina Del Rio T."/>
            <person name="Tice H."/>
            <person name="Copeland A."/>
            <person name="Cheng J.F."/>
            <person name="Lucas S."/>
            <person name="Chen F."/>
            <person name="Nolan M."/>
            <person name="Bruce D."/>
            <person name="Goodwin L."/>
            <person name="Pitluck S."/>
            <person name="Ivanova N."/>
            <person name="Mavromatis K."/>
            <person name="Ovchinnikova G."/>
            <person name="Pati A."/>
            <person name="Chen A."/>
            <person name="Palaniappan K."/>
            <person name="Hauser L."/>
            <person name="Chang Y.J."/>
            <person name="Jefferies C.C."/>
            <person name="Saunders E."/>
            <person name="Brettin T."/>
            <person name="Detter J.C."/>
            <person name="Han C."/>
            <person name="Chain P."/>
            <person name="Bristow J."/>
            <person name="Eisen J.A."/>
            <person name="Markowitz V."/>
            <person name="Hugenholtz P."/>
            <person name="Kyrpides N.C."/>
            <person name="Klenk H.P."/>
            <person name="Lapidus A."/>
        </authorList>
    </citation>
    <scope>NUCLEOTIDE SEQUENCE [LARGE SCALE GENOMIC DNA]</scope>
    <source>
        <strain evidence="6">ATCC BAA-8 / DSM 12333 / NBRC 16432</strain>
    </source>
</reference>
<accession>C5C468</accession>
<dbReference type="eggNOG" id="COG0431">
    <property type="taxonomic scope" value="Bacteria"/>
</dbReference>